<evidence type="ECO:0000313" key="3">
    <source>
        <dbReference type="EMBL" id="KKS97332.1"/>
    </source>
</evidence>
<keyword evidence="1" id="KW-0472">Membrane</keyword>
<proteinExistence type="predicted"/>
<evidence type="ECO:0000256" key="1">
    <source>
        <dbReference type="SAM" id="Phobius"/>
    </source>
</evidence>
<keyword evidence="1" id="KW-1133">Transmembrane helix</keyword>
<organism evidence="3 4">
    <name type="scientific">Candidatus Woesebacteria bacterium GW2011_GWB1_43_14</name>
    <dbReference type="NCBI Taxonomy" id="1618578"/>
    <lineage>
        <taxon>Bacteria</taxon>
        <taxon>Candidatus Woeseibacteriota</taxon>
    </lineage>
</organism>
<name>A0A0G1DIC6_9BACT</name>
<dbReference type="AlphaFoldDB" id="A0A0G1DIC6"/>
<dbReference type="EMBL" id="LCFQ01000013">
    <property type="protein sequence ID" value="KKS97332.1"/>
    <property type="molecule type" value="Genomic_DNA"/>
</dbReference>
<dbReference type="SMART" id="SM00014">
    <property type="entry name" value="acidPPc"/>
    <property type="match status" value="1"/>
</dbReference>
<feature type="domain" description="Phosphatidic acid phosphatase type 2/haloperoxidase" evidence="2">
    <location>
        <begin position="12"/>
        <end position="121"/>
    </location>
</feature>
<feature type="transmembrane region" description="Helical" evidence="1">
    <location>
        <begin position="56"/>
        <end position="75"/>
    </location>
</feature>
<feature type="transmembrane region" description="Helical" evidence="1">
    <location>
        <begin position="12"/>
        <end position="36"/>
    </location>
</feature>
<dbReference type="SUPFAM" id="SSF48317">
    <property type="entry name" value="Acid phosphatase/Vanadium-dependent haloperoxidase"/>
    <property type="match status" value="1"/>
</dbReference>
<dbReference type="Pfam" id="PF01569">
    <property type="entry name" value="PAP2"/>
    <property type="match status" value="1"/>
</dbReference>
<protein>
    <submittedName>
        <fullName evidence="3">Phosphoesterase PA-phosphatase related protein</fullName>
    </submittedName>
</protein>
<dbReference type="PANTHER" id="PTHR14969:SF13">
    <property type="entry name" value="AT30094P"/>
    <property type="match status" value="1"/>
</dbReference>
<evidence type="ECO:0000259" key="2">
    <source>
        <dbReference type="SMART" id="SM00014"/>
    </source>
</evidence>
<dbReference type="InterPro" id="IPR036938">
    <property type="entry name" value="PAP2/HPO_sf"/>
</dbReference>
<dbReference type="PANTHER" id="PTHR14969">
    <property type="entry name" value="SPHINGOSINE-1-PHOSPHATE PHOSPHOHYDROLASE"/>
    <property type="match status" value="1"/>
</dbReference>
<feature type="transmembrane region" description="Helical" evidence="1">
    <location>
        <begin position="104"/>
        <end position="120"/>
    </location>
</feature>
<dbReference type="STRING" id="1618578.UV74_C0013G0454"/>
<dbReference type="Gene3D" id="1.20.144.10">
    <property type="entry name" value="Phosphatidic acid phosphatase type 2/haloperoxidase"/>
    <property type="match status" value="1"/>
</dbReference>
<gene>
    <name evidence="3" type="ORF">UV74_C0013G0454</name>
</gene>
<keyword evidence="1" id="KW-0812">Transmembrane</keyword>
<accession>A0A0G1DIC6</accession>
<evidence type="ECO:0000313" key="4">
    <source>
        <dbReference type="Proteomes" id="UP000034090"/>
    </source>
</evidence>
<dbReference type="InterPro" id="IPR000326">
    <property type="entry name" value="PAP2/HPO"/>
</dbReference>
<dbReference type="Proteomes" id="UP000034090">
    <property type="component" value="Unassembled WGS sequence"/>
</dbReference>
<sequence length="125" mass="13587">MWSIGRRVTKEQLINVLFACLVAWVIAGAIKTIIGNDRPFVVENLEPLTLTIPRDGAFPSVHSAVAFGMASSVWIYDRKVGIGYFLLALFVGVGRIMSNVHFPLDVIGGVVIGVMSAFAIKKIRA</sequence>
<feature type="transmembrane region" description="Helical" evidence="1">
    <location>
        <begin position="82"/>
        <end position="98"/>
    </location>
</feature>
<comment type="caution">
    <text evidence="3">The sequence shown here is derived from an EMBL/GenBank/DDBJ whole genome shotgun (WGS) entry which is preliminary data.</text>
</comment>
<reference evidence="3 4" key="1">
    <citation type="journal article" date="2015" name="Nature">
        <title>rRNA introns, odd ribosomes, and small enigmatic genomes across a large radiation of phyla.</title>
        <authorList>
            <person name="Brown C.T."/>
            <person name="Hug L.A."/>
            <person name="Thomas B.C."/>
            <person name="Sharon I."/>
            <person name="Castelle C.J."/>
            <person name="Singh A."/>
            <person name="Wilkins M.J."/>
            <person name="Williams K.H."/>
            <person name="Banfield J.F."/>
        </authorList>
    </citation>
    <scope>NUCLEOTIDE SEQUENCE [LARGE SCALE GENOMIC DNA]</scope>
</reference>